<protein>
    <submittedName>
        <fullName evidence="4">Impact protein</fullName>
    </submittedName>
</protein>
<comment type="similarity">
    <text evidence="1">Belongs to the IMPACT family.</text>
</comment>
<dbReference type="PANTHER" id="PTHR16301:SF4">
    <property type="entry name" value="IMPACT N-TERMINAL DOMAIN-CONTAINING PROTEIN"/>
    <property type="match status" value="1"/>
</dbReference>
<dbReference type="OMA" id="ELDKRAW"/>
<dbReference type="HOGENOM" id="CLU_031573_0_0_1"/>
<accession>S3BQY6</accession>
<dbReference type="Gene3D" id="3.30.230.30">
    <property type="entry name" value="Impact, N-terminal domain"/>
    <property type="match status" value="1"/>
</dbReference>
<dbReference type="STRING" id="1262450.S3BQY6"/>
<feature type="compositionally biased region" description="Low complexity" evidence="2">
    <location>
        <begin position="269"/>
        <end position="297"/>
    </location>
</feature>
<sequence length="603" mass="63833">MASSPEKNLQELLRLLTTTRKLPILQAMTQVKALQAANLRSIQQIAEAPPDAVKDAIKDAAAAKSLQTSCKTALKKQAAGGAGAGAGSPGAKRSASGQAASESAKRAKASDQGYGSGGNLFGAEPMTPAELEQSLALPVVVPEDEEDEARIANAVVLTNRAPLVLAFTVELLRYTMPEQPVSSRLSLAQAVVSANSRSKAVSLGIDGARGPSADEEGWGTGQPRIRVMGREISVLKRSGYTWRGEEEERDADAEDQDQDQAETNSTADAPTETPAPAAEAAPTAAPAVPAVPAAEAPSQQKTTAAHAAGTWSVSQTITIKDSTFVARATTITDAAQRGALIRSLMERNPKLMSASHNAWSYRVRGYANNVRQDCFDDGETACGELMLRVMNEVGAVDTLVVLTRWFGGTLLGPDRFRLMRNCVTGVLSERLRLSGAEVALSGEAAWGLDLEAMREKQSGGAASGRGAGARYAQGPSSGLTADVGMPIHRPEGARQYLLKSFASYESEADAEAAPPAKKKKKTLKAQDAEKEDNLGLLLGALRIVYDSWADHISAAELDRRAWGWYVTVRPDVDAGPAGWGAKGQIKLKDILRLRRKEPVASDT</sequence>
<evidence type="ECO:0000313" key="4">
    <source>
        <dbReference type="EMBL" id="EPE02802.1"/>
    </source>
</evidence>
<feature type="compositionally biased region" description="Low complexity" evidence="2">
    <location>
        <begin position="89"/>
        <end position="102"/>
    </location>
</feature>
<dbReference type="PANTHER" id="PTHR16301">
    <property type="entry name" value="IMPACT-RELATED"/>
    <property type="match status" value="1"/>
</dbReference>
<organism evidence="4 5">
    <name type="scientific">Ophiostoma piceae (strain UAMH 11346)</name>
    <name type="common">Sap stain fungus</name>
    <dbReference type="NCBI Taxonomy" id="1262450"/>
    <lineage>
        <taxon>Eukaryota</taxon>
        <taxon>Fungi</taxon>
        <taxon>Dikarya</taxon>
        <taxon>Ascomycota</taxon>
        <taxon>Pezizomycotina</taxon>
        <taxon>Sordariomycetes</taxon>
        <taxon>Sordariomycetidae</taxon>
        <taxon>Ophiostomatales</taxon>
        <taxon>Ophiostomataceae</taxon>
        <taxon>Ophiostoma</taxon>
    </lineage>
</organism>
<evidence type="ECO:0000256" key="2">
    <source>
        <dbReference type="SAM" id="MobiDB-lite"/>
    </source>
</evidence>
<keyword evidence="5" id="KW-1185">Reference proteome</keyword>
<dbReference type="InterPro" id="IPR036956">
    <property type="entry name" value="Impact_N_sf"/>
</dbReference>
<reference evidence="4 5" key="1">
    <citation type="journal article" date="2013" name="BMC Genomics">
        <title>The genome and transcriptome of the pine saprophyte Ophiostoma piceae, and a comparison with the bark beetle-associated pine pathogen Grosmannia clavigera.</title>
        <authorList>
            <person name="Haridas S."/>
            <person name="Wang Y."/>
            <person name="Lim L."/>
            <person name="Massoumi Alamouti S."/>
            <person name="Jackman S."/>
            <person name="Docking R."/>
            <person name="Robertson G."/>
            <person name="Birol I."/>
            <person name="Bohlmann J."/>
            <person name="Breuil C."/>
        </authorList>
    </citation>
    <scope>NUCLEOTIDE SEQUENCE [LARGE SCALE GENOMIC DNA]</scope>
    <source>
        <strain evidence="4 5">UAMH 11346</strain>
    </source>
</reference>
<feature type="region of interest" description="Disordered" evidence="2">
    <location>
        <begin position="203"/>
        <end position="222"/>
    </location>
</feature>
<proteinExistence type="inferred from homology"/>
<feature type="region of interest" description="Disordered" evidence="2">
    <location>
        <begin position="80"/>
        <end position="125"/>
    </location>
</feature>
<dbReference type="InterPro" id="IPR023582">
    <property type="entry name" value="Impact"/>
</dbReference>
<feature type="compositionally biased region" description="Acidic residues" evidence="2">
    <location>
        <begin position="245"/>
        <end position="260"/>
    </location>
</feature>
<name>S3BQY6_OPHP1</name>
<evidence type="ECO:0000256" key="1">
    <source>
        <dbReference type="ARBA" id="ARBA00007665"/>
    </source>
</evidence>
<dbReference type="GO" id="GO:0006446">
    <property type="term" value="P:regulation of translational initiation"/>
    <property type="evidence" value="ECO:0007669"/>
    <property type="project" value="TreeGrafter"/>
</dbReference>
<gene>
    <name evidence="4" type="ORF">F503_08565</name>
</gene>
<dbReference type="EMBL" id="KE148174">
    <property type="protein sequence ID" value="EPE02802.1"/>
    <property type="molecule type" value="Genomic_DNA"/>
</dbReference>
<feature type="domain" description="Impact N-terminal" evidence="3">
    <location>
        <begin position="320"/>
        <end position="426"/>
    </location>
</feature>
<dbReference type="AlphaFoldDB" id="S3BQY6"/>
<dbReference type="GO" id="GO:0005737">
    <property type="term" value="C:cytoplasm"/>
    <property type="evidence" value="ECO:0007669"/>
    <property type="project" value="TreeGrafter"/>
</dbReference>
<dbReference type="VEuPathDB" id="FungiDB:F503_08565"/>
<dbReference type="Pfam" id="PF01205">
    <property type="entry name" value="Impact_N"/>
    <property type="match status" value="1"/>
</dbReference>
<evidence type="ECO:0000259" key="3">
    <source>
        <dbReference type="Pfam" id="PF01205"/>
    </source>
</evidence>
<evidence type="ECO:0000313" key="5">
    <source>
        <dbReference type="Proteomes" id="UP000016923"/>
    </source>
</evidence>
<dbReference type="InterPro" id="IPR001498">
    <property type="entry name" value="Impact_N"/>
</dbReference>
<dbReference type="SUPFAM" id="SSF54211">
    <property type="entry name" value="Ribosomal protein S5 domain 2-like"/>
    <property type="match status" value="1"/>
</dbReference>
<feature type="region of interest" description="Disordered" evidence="2">
    <location>
        <begin position="239"/>
        <end position="310"/>
    </location>
</feature>
<dbReference type="InterPro" id="IPR020568">
    <property type="entry name" value="Ribosomal_Su5_D2-typ_SF"/>
</dbReference>
<dbReference type="Proteomes" id="UP000016923">
    <property type="component" value="Unassembled WGS sequence"/>
</dbReference>
<dbReference type="OrthoDB" id="514070at2759"/>
<dbReference type="eggNOG" id="KOG3299">
    <property type="taxonomic scope" value="Eukaryota"/>
</dbReference>
<dbReference type="GO" id="GO:0140469">
    <property type="term" value="P:GCN2-mediated signaling"/>
    <property type="evidence" value="ECO:0007669"/>
    <property type="project" value="TreeGrafter"/>
</dbReference>